<proteinExistence type="predicted"/>
<evidence type="ECO:0000256" key="3">
    <source>
        <dbReference type="PROSITE-ProRule" id="PRU00023"/>
    </source>
</evidence>
<feature type="region of interest" description="Disordered" evidence="4">
    <location>
        <begin position="592"/>
        <end position="617"/>
    </location>
</feature>
<sequence length="1090" mass="120243">KVKNSNGEIIQDIVKRASIAADPLFTQLLQRDIDGRLPLHFACKNANKLSHTAKEFELNLKAKENKIKREQLRKEKEKREKKERKERKERKKERKQKIVSVEIIGGFGDIHNEEKKRDEEKEREEQKLDARKKREEEREREREAQLQSKEHDSLPISSEFPFSLAVTSTSPSCSAVVVRNIFGCDVGGTKNILEEVALRTIVGARGVFKKYSHSLLFGGGSANDASMSPDRVEKGAIEASSSKTETESASKSTSFYSFSSSKTYVSPISSITPLSSSPLASSPPLSHFHALYGDVEANFSVESMNEYMAGVYILGAVDEEGDTCMHCLVKNAMAILERNAGQRQVTENRAVVSSEGNRAKTNRHGSSHPDLSASVGVLPARFHSVMSSLLFLLDHGAETAGLSPNNTGDTVLHLLCKLCTWDPTLSVKLAVDPDSGASSSCSAMARCLCDILKVWMCRIGFYHISESDLDTTLYREGHLQPSRTPHGFLCSHLFASSLNHTNNQGETPTHIAWKCGSVDLVRLLLSHGACPSIPSDTSRSTLIHEACRVGDDKLLHMVCERKVEGCEELYLEQITRERNRRGSASSDFLSEYSGSSIGSGSLSRKTRRRGGPWSGEEEDELLSSITSSLSGSSSVAVSISPKDLDKVVLRLFDVSSAAQVISALNTSHSQKEQYRSHRPKHYPTLFDEKGYTPLHYAALYGHIGCVKVLVEVGGMEGVYSVKPNLLRFFAFHLAHPRIQPLFDTTALTPLLCVGPYSSMVVQRKGHTSTHSLPDVFYPTLVRRLNIPAPLHSARGKVSGVLVMSRKLREEGADDLVNDSGQTDRPKEARKGTKGEADIPNTVQSSPMVINENTPINLSVLRPLSSFFADHYMWSIVLAFDLHDKDETEDLLDTYSHTSGVSRDVLEAAIKAGSNGNRFSVGSCVDIVLSQGNNATYKKIFHLSHKHLPAPHEEITTIHRTRHSRHGESSRALYTPHSNYKSSRHHTSHPPHSSHPRGLLSPDSISQRPFRKGTKEHGKGKYHDMQVAEVGTYVPISLASHAGIPWPSRPFPSFASVHGSVWTWVSPTCKHEIPLDVSGVAKHSGSNVSVL</sequence>
<evidence type="ECO:0000256" key="1">
    <source>
        <dbReference type="ARBA" id="ARBA00022737"/>
    </source>
</evidence>
<protein>
    <submittedName>
        <fullName evidence="5">Uncharacterized protein</fullName>
    </submittedName>
</protein>
<feature type="repeat" description="ANK" evidence="3">
    <location>
        <begin position="689"/>
        <end position="713"/>
    </location>
</feature>
<feature type="compositionally biased region" description="Basic and acidic residues" evidence="4">
    <location>
        <begin position="69"/>
        <end position="80"/>
    </location>
</feature>
<feature type="region of interest" description="Disordered" evidence="4">
    <location>
        <begin position="69"/>
        <end position="94"/>
    </location>
</feature>
<feature type="compositionally biased region" description="Basic and acidic residues" evidence="4">
    <location>
        <begin position="821"/>
        <end position="836"/>
    </location>
</feature>
<dbReference type="PANTHER" id="PTHR24180">
    <property type="entry name" value="CYCLIN-DEPENDENT KINASE INHIBITOR 2C-RELATED"/>
    <property type="match status" value="1"/>
</dbReference>
<feature type="non-terminal residue" evidence="5">
    <location>
        <position position="1090"/>
    </location>
</feature>
<reference evidence="5" key="1">
    <citation type="submission" date="2022-03" db="EMBL/GenBank/DDBJ databases">
        <title>Draft genome sequence of Aduncisulcus paluster, a free-living microaerophilic Fornicata.</title>
        <authorList>
            <person name="Yuyama I."/>
            <person name="Kume K."/>
            <person name="Tamura T."/>
            <person name="Inagaki Y."/>
            <person name="Hashimoto T."/>
        </authorList>
    </citation>
    <scope>NUCLEOTIDE SEQUENCE</scope>
    <source>
        <strain evidence="5">NY0171</strain>
    </source>
</reference>
<dbReference type="InterPro" id="IPR051637">
    <property type="entry name" value="Ank_repeat_dom-contain_49"/>
</dbReference>
<keyword evidence="6" id="KW-1185">Reference proteome</keyword>
<feature type="compositionally biased region" description="Basic and acidic residues" evidence="4">
    <location>
        <begin position="1012"/>
        <end position="1022"/>
    </location>
</feature>
<feature type="compositionally biased region" description="Basic residues" evidence="4">
    <location>
        <begin position="981"/>
        <end position="994"/>
    </location>
</feature>
<feature type="region of interest" description="Disordered" evidence="4">
    <location>
        <begin position="112"/>
        <end position="153"/>
    </location>
</feature>
<gene>
    <name evidence="5" type="ORF">ADUPG1_006663</name>
</gene>
<feature type="non-terminal residue" evidence="5">
    <location>
        <position position="1"/>
    </location>
</feature>
<dbReference type="PANTHER" id="PTHR24180:SF45">
    <property type="entry name" value="POLY [ADP-RIBOSE] POLYMERASE TANKYRASE"/>
    <property type="match status" value="1"/>
</dbReference>
<accession>A0ABQ5KKR6</accession>
<dbReference type="SMART" id="SM00248">
    <property type="entry name" value="ANK"/>
    <property type="match status" value="4"/>
</dbReference>
<dbReference type="InterPro" id="IPR036770">
    <property type="entry name" value="Ankyrin_rpt-contain_sf"/>
</dbReference>
<dbReference type="Gene3D" id="1.25.40.20">
    <property type="entry name" value="Ankyrin repeat-containing domain"/>
    <property type="match status" value="2"/>
</dbReference>
<dbReference type="Pfam" id="PF12796">
    <property type="entry name" value="Ank_2"/>
    <property type="match status" value="1"/>
</dbReference>
<dbReference type="InterPro" id="IPR002110">
    <property type="entry name" value="Ankyrin_rpt"/>
</dbReference>
<keyword evidence="2 3" id="KW-0040">ANK repeat</keyword>
<feature type="compositionally biased region" description="Low complexity" evidence="4">
    <location>
        <begin position="592"/>
        <end position="603"/>
    </location>
</feature>
<comment type="caution">
    <text evidence="5">The sequence shown here is derived from an EMBL/GenBank/DDBJ whole genome shotgun (WGS) entry which is preliminary data.</text>
</comment>
<feature type="repeat" description="ANK" evidence="3">
    <location>
        <begin position="504"/>
        <end position="536"/>
    </location>
</feature>
<feature type="region of interest" description="Disordered" evidence="4">
    <location>
        <begin position="350"/>
        <end position="370"/>
    </location>
</feature>
<name>A0ABQ5KKR6_9EUKA</name>
<evidence type="ECO:0000313" key="5">
    <source>
        <dbReference type="EMBL" id="GKT32526.1"/>
    </source>
</evidence>
<evidence type="ECO:0000256" key="4">
    <source>
        <dbReference type="SAM" id="MobiDB-lite"/>
    </source>
</evidence>
<dbReference type="PROSITE" id="PS50297">
    <property type="entry name" value="ANK_REP_REGION"/>
    <property type="match status" value="2"/>
</dbReference>
<evidence type="ECO:0000256" key="2">
    <source>
        <dbReference type="ARBA" id="ARBA00023043"/>
    </source>
</evidence>
<dbReference type="EMBL" id="BQXS01010002">
    <property type="protein sequence ID" value="GKT32526.1"/>
    <property type="molecule type" value="Genomic_DNA"/>
</dbReference>
<keyword evidence="1" id="KW-0677">Repeat</keyword>
<organism evidence="5 6">
    <name type="scientific">Aduncisulcus paluster</name>
    <dbReference type="NCBI Taxonomy" id="2918883"/>
    <lineage>
        <taxon>Eukaryota</taxon>
        <taxon>Metamonada</taxon>
        <taxon>Carpediemonas-like organisms</taxon>
        <taxon>Aduncisulcus</taxon>
    </lineage>
</organism>
<feature type="region of interest" description="Disordered" evidence="4">
    <location>
        <begin position="812"/>
        <end position="841"/>
    </location>
</feature>
<evidence type="ECO:0000313" key="6">
    <source>
        <dbReference type="Proteomes" id="UP001057375"/>
    </source>
</evidence>
<dbReference type="Pfam" id="PF00023">
    <property type="entry name" value="Ank"/>
    <property type="match status" value="1"/>
</dbReference>
<dbReference type="PROSITE" id="PS50088">
    <property type="entry name" value="ANK_REPEAT"/>
    <property type="match status" value="2"/>
</dbReference>
<dbReference type="Proteomes" id="UP001057375">
    <property type="component" value="Unassembled WGS sequence"/>
</dbReference>
<dbReference type="SUPFAM" id="SSF48403">
    <property type="entry name" value="Ankyrin repeat"/>
    <property type="match status" value="1"/>
</dbReference>
<feature type="compositionally biased region" description="Basic residues" evidence="4">
    <location>
        <begin position="81"/>
        <end position="94"/>
    </location>
</feature>
<feature type="region of interest" description="Disordered" evidence="4">
    <location>
        <begin position="958"/>
        <end position="1022"/>
    </location>
</feature>